<feature type="domain" description="Glycosyl transferase family 1" evidence="1">
    <location>
        <begin position="203"/>
        <end position="352"/>
    </location>
</feature>
<reference evidence="4" key="1">
    <citation type="submission" date="2016-11" db="EMBL/GenBank/DDBJ databases">
        <authorList>
            <person name="Varghese N."/>
            <person name="Submissions S."/>
        </authorList>
    </citation>
    <scope>NUCLEOTIDE SEQUENCE [LARGE SCALE GENOMIC DNA]</scope>
    <source>
        <strain evidence="4">DSM 17957</strain>
    </source>
</reference>
<proteinExistence type="predicted"/>
<dbReference type="Pfam" id="PF13439">
    <property type="entry name" value="Glyco_transf_4"/>
    <property type="match status" value="1"/>
</dbReference>
<dbReference type="SUPFAM" id="SSF53756">
    <property type="entry name" value="UDP-Glycosyltransferase/glycogen phosphorylase"/>
    <property type="match status" value="1"/>
</dbReference>
<feature type="domain" description="Glycosyltransferase subfamily 4-like N-terminal" evidence="2">
    <location>
        <begin position="18"/>
        <end position="178"/>
    </location>
</feature>
<evidence type="ECO:0000313" key="4">
    <source>
        <dbReference type="Proteomes" id="UP000184536"/>
    </source>
</evidence>
<dbReference type="STRING" id="1121919.SAMN02745975_00418"/>
<evidence type="ECO:0000259" key="1">
    <source>
        <dbReference type="Pfam" id="PF00534"/>
    </source>
</evidence>
<sequence>MKGNQRLKVLHLISGGDIGGAKIQVLTLVKNLQKQDVDVKLLCFIRGVFYEEAAAMGLNIELIKQPSRLDMSVVDKIKAIVDQEGFDLIHSHGARANLISMLLKRKVKIPVITTIHSDYRLDFEDTFYKRWIFTPLNALALRFMDYYIAVSMELREKLLERGFPKNKISYVFNGLDFESEVSYISREAYFERMNIPYDPACIYVGILGRLHPVKGHKVFLEGAAEALKKVEHLRFIIGGDGIEMENLQKLCSKLQIEHAVHFIGFVQNPYDFFNGIDINALTSYSEGFPYALLEGAKMKKPTISSDVGGVGKLILPNQTGLLFASGDHKAFGDHLITLATSEEKREQLGQQLYEYGREHFSAVEMAMQYHAIYLQVKDI</sequence>
<keyword evidence="3" id="KW-0808">Transferase</keyword>
<dbReference type="EMBL" id="FQZV01000005">
    <property type="protein sequence ID" value="SHI69623.1"/>
    <property type="molecule type" value="Genomic_DNA"/>
</dbReference>
<evidence type="ECO:0000259" key="2">
    <source>
        <dbReference type="Pfam" id="PF13439"/>
    </source>
</evidence>
<dbReference type="RefSeq" id="WP_190014072.1">
    <property type="nucleotide sequence ID" value="NZ_FQZV01000005.1"/>
</dbReference>
<dbReference type="InterPro" id="IPR028098">
    <property type="entry name" value="Glyco_trans_4-like_N"/>
</dbReference>
<dbReference type="Proteomes" id="UP000184536">
    <property type="component" value="Unassembled WGS sequence"/>
</dbReference>
<gene>
    <name evidence="3" type="ORF">SAMN02745975_00418</name>
</gene>
<evidence type="ECO:0000313" key="3">
    <source>
        <dbReference type="EMBL" id="SHI69623.1"/>
    </source>
</evidence>
<organism evidence="3 4">
    <name type="scientific">Geosporobacter subterraneus DSM 17957</name>
    <dbReference type="NCBI Taxonomy" id="1121919"/>
    <lineage>
        <taxon>Bacteria</taxon>
        <taxon>Bacillati</taxon>
        <taxon>Bacillota</taxon>
        <taxon>Clostridia</taxon>
        <taxon>Peptostreptococcales</taxon>
        <taxon>Thermotaleaceae</taxon>
        <taxon>Geosporobacter</taxon>
    </lineage>
</organism>
<dbReference type="InterPro" id="IPR001296">
    <property type="entry name" value="Glyco_trans_1"/>
</dbReference>
<protein>
    <submittedName>
        <fullName evidence="3">Glycosyltransferase involved in cell wall bisynthesis</fullName>
    </submittedName>
</protein>
<accession>A0A1M6D8T8</accession>
<dbReference type="Gene3D" id="3.40.50.2000">
    <property type="entry name" value="Glycogen Phosphorylase B"/>
    <property type="match status" value="2"/>
</dbReference>
<keyword evidence="4" id="KW-1185">Reference proteome</keyword>
<dbReference type="AlphaFoldDB" id="A0A1M6D8T8"/>
<dbReference type="CDD" id="cd03801">
    <property type="entry name" value="GT4_PimA-like"/>
    <property type="match status" value="1"/>
</dbReference>
<dbReference type="GO" id="GO:0016757">
    <property type="term" value="F:glycosyltransferase activity"/>
    <property type="evidence" value="ECO:0007669"/>
    <property type="project" value="InterPro"/>
</dbReference>
<dbReference type="Pfam" id="PF00534">
    <property type="entry name" value="Glycos_transf_1"/>
    <property type="match status" value="1"/>
</dbReference>
<dbReference type="PANTHER" id="PTHR12526">
    <property type="entry name" value="GLYCOSYLTRANSFERASE"/>
    <property type="match status" value="1"/>
</dbReference>
<name>A0A1M6D8T8_9FIRM</name>